<proteinExistence type="inferred from homology"/>
<evidence type="ECO:0000256" key="5">
    <source>
        <dbReference type="ARBA" id="ARBA00022692"/>
    </source>
</evidence>
<keyword evidence="3" id="KW-0813">Transport</keyword>
<dbReference type="Gene3D" id="1.20.1740.10">
    <property type="entry name" value="Amino acid/polyamine transporter I"/>
    <property type="match status" value="1"/>
</dbReference>
<reference evidence="10" key="1">
    <citation type="journal article" date="2019" name="Int. J. Syst. Evol. Microbiol.">
        <title>The Global Catalogue of Microorganisms (GCM) 10K type strain sequencing project: providing services to taxonomists for standard genome sequencing and annotation.</title>
        <authorList>
            <consortium name="The Broad Institute Genomics Platform"/>
            <consortium name="The Broad Institute Genome Sequencing Center for Infectious Disease"/>
            <person name="Wu L."/>
            <person name="Ma J."/>
        </authorList>
    </citation>
    <scope>NUCLEOTIDE SEQUENCE [LARGE SCALE GENOMIC DNA]</scope>
    <source>
        <strain evidence="10">CGMCC 4.1621</strain>
    </source>
</reference>
<keyword evidence="5 8" id="KW-0812">Transmembrane</keyword>
<feature type="transmembrane region" description="Helical" evidence="8">
    <location>
        <begin position="152"/>
        <end position="173"/>
    </location>
</feature>
<dbReference type="RefSeq" id="WP_204709608.1">
    <property type="nucleotide sequence ID" value="NZ_JBHSZV010000032.1"/>
</dbReference>
<comment type="similarity">
    <text evidence="2">Belongs to the amino acid-polyamine-organocation (APC) superfamily. Spore germination protein (SGP) (TC 2.A.3.9) family.</text>
</comment>
<accession>A0ABW2EKI5</accession>
<evidence type="ECO:0000256" key="7">
    <source>
        <dbReference type="ARBA" id="ARBA00023136"/>
    </source>
</evidence>
<evidence type="ECO:0000313" key="9">
    <source>
        <dbReference type="EMBL" id="MFC7062713.1"/>
    </source>
</evidence>
<evidence type="ECO:0000256" key="4">
    <source>
        <dbReference type="ARBA" id="ARBA00022544"/>
    </source>
</evidence>
<feature type="transmembrane region" description="Helical" evidence="8">
    <location>
        <begin position="92"/>
        <end position="117"/>
    </location>
</feature>
<keyword evidence="10" id="KW-1185">Reference proteome</keyword>
<feature type="transmembrane region" description="Helical" evidence="8">
    <location>
        <begin position="312"/>
        <end position="330"/>
    </location>
</feature>
<feature type="transmembrane region" description="Helical" evidence="8">
    <location>
        <begin position="345"/>
        <end position="363"/>
    </location>
</feature>
<evidence type="ECO:0000256" key="3">
    <source>
        <dbReference type="ARBA" id="ARBA00022448"/>
    </source>
</evidence>
<dbReference type="InterPro" id="IPR004761">
    <property type="entry name" value="Spore_GerAB"/>
</dbReference>
<feature type="transmembrane region" description="Helical" evidence="8">
    <location>
        <begin position="229"/>
        <end position="249"/>
    </location>
</feature>
<feature type="transmembrane region" description="Helical" evidence="8">
    <location>
        <begin position="21"/>
        <end position="40"/>
    </location>
</feature>
<feature type="transmembrane region" description="Helical" evidence="8">
    <location>
        <begin position="52"/>
        <end position="71"/>
    </location>
</feature>
<feature type="transmembrane region" description="Helical" evidence="8">
    <location>
        <begin position="193"/>
        <end position="217"/>
    </location>
</feature>
<evidence type="ECO:0000256" key="2">
    <source>
        <dbReference type="ARBA" id="ARBA00007998"/>
    </source>
</evidence>
<comment type="subcellular location">
    <subcellularLocation>
        <location evidence="1">Membrane</location>
        <topology evidence="1">Multi-pass membrane protein</topology>
    </subcellularLocation>
</comment>
<evidence type="ECO:0000256" key="8">
    <source>
        <dbReference type="SAM" id="Phobius"/>
    </source>
</evidence>
<protein>
    <submittedName>
        <fullName evidence="9">GerAB/ArcD/ProY family transporter</fullName>
    </submittedName>
</protein>
<keyword evidence="6 8" id="KW-1133">Transmembrane helix</keyword>
<keyword evidence="4" id="KW-0309">Germination</keyword>
<dbReference type="Proteomes" id="UP001596410">
    <property type="component" value="Unassembled WGS sequence"/>
</dbReference>
<evidence type="ECO:0000256" key="6">
    <source>
        <dbReference type="ARBA" id="ARBA00022989"/>
    </source>
</evidence>
<dbReference type="EMBL" id="JBHSZV010000032">
    <property type="protein sequence ID" value="MFC7062713.1"/>
    <property type="molecule type" value="Genomic_DNA"/>
</dbReference>
<evidence type="ECO:0000313" key="10">
    <source>
        <dbReference type="Proteomes" id="UP001596410"/>
    </source>
</evidence>
<name>A0ABW2EKI5_9BACI</name>
<keyword evidence="7 8" id="KW-0472">Membrane</keyword>
<organism evidence="9 10">
    <name type="scientific">Halobacillus seohaensis</name>
    <dbReference type="NCBI Taxonomy" id="447421"/>
    <lineage>
        <taxon>Bacteria</taxon>
        <taxon>Bacillati</taxon>
        <taxon>Bacillota</taxon>
        <taxon>Bacilli</taxon>
        <taxon>Bacillales</taxon>
        <taxon>Bacillaceae</taxon>
        <taxon>Halobacillus</taxon>
    </lineage>
</organism>
<feature type="transmembrane region" description="Helical" evidence="8">
    <location>
        <begin position="278"/>
        <end position="300"/>
    </location>
</feature>
<sequence length="368" mass="42349">MSKFKESISEVRISENFLITPTFVFFIIVSMQIGVGILGFQKYVAQSAGFDSWISILIAGGAIHILLWMVYHILEDGGGDIVAVHRNIFGKYFGGFLSIVSSFYFLLLSLTVLRTFIEVVQIWIFPRLQLSIFTLVFILLIYYMLTGGFRLITGLCLISVILTIPLLAFKIFPIQEGFVTSLYPVINHSIPELLVSARQSVLSFLGFELLLVFYPFIKDPKASKKWAHFGVFYVILVYLASLLVAFIYYSEEQLQQVTWATISTWKIVEFPFFERFEYIGIALWVYAVIPNICLGLWAASRIPKRLFKFKQKYTAWVFCGFLYIATLLLNDRQLIEQLNVTTEKIGLYVLLYIPILFILTKILKKVRN</sequence>
<feature type="transmembrane region" description="Helical" evidence="8">
    <location>
        <begin position="123"/>
        <end position="145"/>
    </location>
</feature>
<dbReference type="PANTHER" id="PTHR34975:SF2">
    <property type="entry name" value="SPORE GERMINATION PROTEIN A2"/>
    <property type="match status" value="1"/>
</dbReference>
<dbReference type="PANTHER" id="PTHR34975">
    <property type="entry name" value="SPORE GERMINATION PROTEIN A2"/>
    <property type="match status" value="1"/>
</dbReference>
<evidence type="ECO:0000256" key="1">
    <source>
        <dbReference type="ARBA" id="ARBA00004141"/>
    </source>
</evidence>
<gene>
    <name evidence="9" type="ORF">ACFQIC_12695</name>
</gene>
<dbReference type="Pfam" id="PF03845">
    <property type="entry name" value="Spore_permease"/>
    <property type="match status" value="1"/>
</dbReference>
<comment type="caution">
    <text evidence="9">The sequence shown here is derived from an EMBL/GenBank/DDBJ whole genome shotgun (WGS) entry which is preliminary data.</text>
</comment>